<proteinExistence type="predicted"/>
<dbReference type="AlphaFoldDB" id="A0A428MM26"/>
<gene>
    <name evidence="1" type="ORF">EDE15_3519</name>
</gene>
<organism evidence="1 2">
    <name type="scientific">Edaphobacter aggregans</name>
    <dbReference type="NCBI Taxonomy" id="570835"/>
    <lineage>
        <taxon>Bacteria</taxon>
        <taxon>Pseudomonadati</taxon>
        <taxon>Acidobacteriota</taxon>
        <taxon>Terriglobia</taxon>
        <taxon>Terriglobales</taxon>
        <taxon>Acidobacteriaceae</taxon>
        <taxon>Edaphobacter</taxon>
    </lineage>
</organism>
<accession>A0A428MM26</accession>
<protein>
    <submittedName>
        <fullName evidence="1">Uncharacterized protein</fullName>
    </submittedName>
</protein>
<dbReference type="Proteomes" id="UP000269669">
    <property type="component" value="Unassembled WGS sequence"/>
</dbReference>
<dbReference type="EMBL" id="RSDW01000001">
    <property type="protein sequence ID" value="RSL17967.1"/>
    <property type="molecule type" value="Genomic_DNA"/>
</dbReference>
<sequence length="149" mass="17253">MFESATPKKKGPKYLNRLRVTENFISSYIDLSESDRGYVEGFLALQVYGDAGMGHYTPGRNRRHVKSADPNVLCECIKMAFDEPWSTWAKMITRANLWEFERREAVREMLGALNSPEYKDCIEAIASHKDRKEITKRCVTLLSKERVEQ</sequence>
<comment type="caution">
    <text evidence="1">The sequence shown here is derived from an EMBL/GenBank/DDBJ whole genome shotgun (WGS) entry which is preliminary data.</text>
</comment>
<keyword evidence="2" id="KW-1185">Reference proteome</keyword>
<evidence type="ECO:0000313" key="1">
    <source>
        <dbReference type="EMBL" id="RSL17967.1"/>
    </source>
</evidence>
<evidence type="ECO:0000313" key="2">
    <source>
        <dbReference type="Proteomes" id="UP000269669"/>
    </source>
</evidence>
<dbReference type="RefSeq" id="WP_125486388.1">
    <property type="nucleotide sequence ID" value="NZ_RSDW01000001.1"/>
</dbReference>
<name>A0A428MM26_9BACT</name>
<reference evidence="1 2" key="1">
    <citation type="submission" date="2018-12" db="EMBL/GenBank/DDBJ databases">
        <title>Sequencing of bacterial isolates from soil warming experiment in Harvard Forest, Massachusetts, USA.</title>
        <authorList>
            <person name="Deangelis K."/>
        </authorList>
    </citation>
    <scope>NUCLEOTIDE SEQUENCE [LARGE SCALE GENOMIC DNA]</scope>
    <source>
        <strain evidence="1 2">EB153</strain>
    </source>
</reference>